<dbReference type="SUPFAM" id="SSF53335">
    <property type="entry name" value="S-adenosyl-L-methionine-dependent methyltransferases"/>
    <property type="match status" value="1"/>
</dbReference>
<feature type="domain" description="Methyltransferase type 11" evidence="1">
    <location>
        <begin position="160"/>
        <end position="214"/>
    </location>
</feature>
<dbReference type="EMBL" id="JAAVNE010000011">
    <property type="protein sequence ID" value="NKC31011.1"/>
    <property type="molecule type" value="Genomic_DNA"/>
</dbReference>
<dbReference type="Pfam" id="PF08241">
    <property type="entry name" value="Methyltransf_11"/>
    <property type="match status" value="1"/>
</dbReference>
<evidence type="ECO:0000313" key="2">
    <source>
        <dbReference type="EMBL" id="NKC31011.1"/>
    </source>
</evidence>
<gene>
    <name evidence="2" type="ORF">HEQ75_09060</name>
</gene>
<dbReference type="Proteomes" id="UP000787635">
    <property type="component" value="Unassembled WGS sequence"/>
</dbReference>
<dbReference type="RefSeq" id="WP_168029480.1">
    <property type="nucleotide sequence ID" value="NZ_JAAVNE010000011.1"/>
</dbReference>
<sequence>MPAEATESPPPAPAPVDVPVPEGYAAGAPVPWWLKLGVKLVLGALPVPAEAWRRLGLRRHSFDALDPGRLVDPLAWRIRRFTELAGRAPRAVLEVGPGAMVLRAPIAAALGLGPIWYLDVEDAAPRELAPYRAAAEAARRAGLQPPDLAACHDREAVLAACGARLLVGGPERLAAVPAASVDLVFSEVALEHVRRDALAPLLAGLRRVAAPGGLGLHAVDFHDHLGGKLRHLAFGPGFWEGPAVARAGLYCNQLGLSEMLAAFAAAGFTAQAAQRLVWPLPQLPPGGVHPALGRAPEDDRVCHAAIEARPA</sequence>
<name>A0ABX1E1U7_9PROT</name>
<organism evidence="2 3">
    <name type="scientific">Falsiroseomonas selenitidurans</name>
    <dbReference type="NCBI Taxonomy" id="2716335"/>
    <lineage>
        <taxon>Bacteria</taxon>
        <taxon>Pseudomonadati</taxon>
        <taxon>Pseudomonadota</taxon>
        <taxon>Alphaproteobacteria</taxon>
        <taxon>Acetobacterales</taxon>
        <taxon>Roseomonadaceae</taxon>
        <taxon>Falsiroseomonas</taxon>
    </lineage>
</organism>
<dbReference type="GO" id="GO:0032259">
    <property type="term" value="P:methylation"/>
    <property type="evidence" value="ECO:0007669"/>
    <property type="project" value="UniProtKB-KW"/>
</dbReference>
<keyword evidence="2" id="KW-0808">Transferase</keyword>
<reference evidence="2 3" key="1">
    <citation type="submission" date="2020-03" db="EMBL/GenBank/DDBJ databases">
        <title>Roseomonas selenitidurans sp. nov. isolated from urban soil.</title>
        <authorList>
            <person name="Liu H."/>
        </authorList>
    </citation>
    <scope>NUCLEOTIDE SEQUENCE [LARGE SCALE GENOMIC DNA]</scope>
    <source>
        <strain evidence="2 3">BU-1</strain>
    </source>
</reference>
<accession>A0ABX1E1U7</accession>
<dbReference type="InterPro" id="IPR029063">
    <property type="entry name" value="SAM-dependent_MTases_sf"/>
</dbReference>
<evidence type="ECO:0000313" key="3">
    <source>
        <dbReference type="Proteomes" id="UP000787635"/>
    </source>
</evidence>
<dbReference type="GO" id="GO:0008168">
    <property type="term" value="F:methyltransferase activity"/>
    <property type="evidence" value="ECO:0007669"/>
    <property type="project" value="UniProtKB-KW"/>
</dbReference>
<dbReference type="InterPro" id="IPR013216">
    <property type="entry name" value="Methyltransf_11"/>
</dbReference>
<dbReference type="Gene3D" id="3.40.50.150">
    <property type="entry name" value="Vaccinia Virus protein VP39"/>
    <property type="match status" value="1"/>
</dbReference>
<evidence type="ECO:0000259" key="1">
    <source>
        <dbReference type="Pfam" id="PF08241"/>
    </source>
</evidence>
<keyword evidence="2" id="KW-0489">Methyltransferase</keyword>
<keyword evidence="3" id="KW-1185">Reference proteome</keyword>
<protein>
    <submittedName>
        <fullName evidence="2">Class I SAM-dependent methyltransferase</fullName>
    </submittedName>
</protein>
<comment type="caution">
    <text evidence="2">The sequence shown here is derived from an EMBL/GenBank/DDBJ whole genome shotgun (WGS) entry which is preliminary data.</text>
</comment>
<proteinExistence type="predicted"/>